<name>A0A5Q2RFI9_9ACTN</name>
<gene>
    <name evidence="1" type="ORF">GH723_11100</name>
</gene>
<dbReference type="Proteomes" id="UP000334019">
    <property type="component" value="Chromosome"/>
</dbReference>
<proteinExistence type="predicted"/>
<reference evidence="1 2" key="1">
    <citation type="submission" date="2019-11" db="EMBL/GenBank/DDBJ databases">
        <authorList>
            <person name="He Y."/>
        </authorList>
    </citation>
    <scope>NUCLEOTIDE SEQUENCE [LARGE SCALE GENOMIC DNA]</scope>
    <source>
        <strain evidence="1 2">SCSIO 58843</strain>
    </source>
</reference>
<organism evidence="1 2">
    <name type="scientific">Actinomarinicola tropica</name>
    <dbReference type="NCBI Taxonomy" id="2789776"/>
    <lineage>
        <taxon>Bacteria</taxon>
        <taxon>Bacillati</taxon>
        <taxon>Actinomycetota</taxon>
        <taxon>Acidimicrobiia</taxon>
        <taxon>Acidimicrobiales</taxon>
        <taxon>Iamiaceae</taxon>
        <taxon>Actinomarinicola</taxon>
    </lineage>
</organism>
<evidence type="ECO:0000313" key="1">
    <source>
        <dbReference type="EMBL" id="QGG95598.1"/>
    </source>
</evidence>
<dbReference type="EMBL" id="CP045851">
    <property type="protein sequence ID" value="QGG95598.1"/>
    <property type="molecule type" value="Genomic_DNA"/>
</dbReference>
<dbReference type="KEGG" id="atq:GH723_11100"/>
<sequence>MTGERLGDWVKREDGWYRDRVSTGPYLIDWTAKWAIRRPPDFQGEWTGYDGPTTMTATFETETLPGWRVEIEYRLSSGAIRPVRTVTTAVADDPDPGPLYRALGGRRLDVQLEREFRQDMVQMMLPADWKGAAFKRRQVGRRPLSDAELVEHCLTYLAFCESDPDRPTKAWSESESWLSYDTVQGWLRAAERRGLFSRAGHGKAGGMLTAKAREIMEVLKEQSRGEH</sequence>
<dbReference type="AlphaFoldDB" id="A0A5Q2RFI9"/>
<protein>
    <submittedName>
        <fullName evidence="1">Uncharacterized protein</fullName>
    </submittedName>
</protein>
<accession>A0A5Q2RFI9</accession>
<keyword evidence="2" id="KW-1185">Reference proteome</keyword>
<evidence type="ECO:0000313" key="2">
    <source>
        <dbReference type="Proteomes" id="UP000334019"/>
    </source>
</evidence>